<evidence type="ECO:0008006" key="3">
    <source>
        <dbReference type="Google" id="ProtNLM"/>
    </source>
</evidence>
<comment type="caution">
    <text evidence="1">The sequence shown here is derived from an EMBL/GenBank/DDBJ whole genome shotgun (WGS) entry which is preliminary data.</text>
</comment>
<dbReference type="PANTHER" id="PTHR31630">
    <property type="entry name" value="PHYTANOYL-COA DIOXYGENASE-RELATED-RELATED"/>
    <property type="match status" value="1"/>
</dbReference>
<organism evidence="1 2">
    <name type="scientific">Sporothrix eucalyptigena</name>
    <dbReference type="NCBI Taxonomy" id="1812306"/>
    <lineage>
        <taxon>Eukaryota</taxon>
        <taxon>Fungi</taxon>
        <taxon>Dikarya</taxon>
        <taxon>Ascomycota</taxon>
        <taxon>Pezizomycotina</taxon>
        <taxon>Sordariomycetes</taxon>
        <taxon>Sordariomycetidae</taxon>
        <taxon>Ophiostomatales</taxon>
        <taxon>Ophiostomataceae</taxon>
        <taxon>Sporothrix</taxon>
    </lineage>
</organism>
<evidence type="ECO:0000313" key="1">
    <source>
        <dbReference type="EMBL" id="CAK7216892.1"/>
    </source>
</evidence>
<protein>
    <recommendedName>
        <fullName evidence="3">Phytanoyl-CoA dioxygenase</fullName>
    </recommendedName>
</protein>
<dbReference type="Gene3D" id="2.60.120.620">
    <property type="entry name" value="q2cbj1_9rhob like domain"/>
    <property type="match status" value="1"/>
</dbReference>
<proteinExistence type="predicted"/>
<sequence length="357" mass="40465">MTVATDTLNHTDKPMATKAMAGQRTGLAAKPSGPLRLFSQDVKYGDWRDDLVRDGFVVIKEAVPRERAERYGEQMLQWLEDFGLGFDRNDPLTIREENLPVINEKGMVMGYGVAHAPFTWAIRQEPKVVEAFARVYDTDDLIVSFDNINMAFPGRTDVAPNKPWPHQDQDPDRPGFRCLQGLVNILDNGPTDGGLIVCKGAHLLSEEFHDAFRNEPNRIWAWTKEWYGFTNEGMQWLKDKGCEWVKVNAGPGDLILWDSRTPHYNLSPVGNKPRFCTYTCYMPVAEATEGELLKKKAAFDERQSTTHWPNAMHVGGPPVLRQGKRCPYDTPERRTKVAVELTEVGHRLTGIPYIQAH</sequence>
<reference evidence="1 2" key="1">
    <citation type="submission" date="2024-01" db="EMBL/GenBank/DDBJ databases">
        <authorList>
            <person name="Allen C."/>
            <person name="Tagirdzhanova G."/>
        </authorList>
    </citation>
    <scope>NUCLEOTIDE SEQUENCE [LARGE SCALE GENOMIC DNA]</scope>
</reference>
<dbReference type="SUPFAM" id="SSF51197">
    <property type="entry name" value="Clavaminate synthase-like"/>
    <property type="match status" value="1"/>
</dbReference>
<dbReference type="PANTHER" id="PTHR31630:SF7">
    <property type="entry name" value="PHYTANOYL-COA DIOXYGENASE"/>
    <property type="match status" value="1"/>
</dbReference>
<gene>
    <name evidence="1" type="ORF">SEUCBS140593_003018</name>
</gene>
<accession>A0ABP0BBB2</accession>
<dbReference type="Pfam" id="PF05721">
    <property type="entry name" value="PhyH"/>
    <property type="match status" value="1"/>
</dbReference>
<evidence type="ECO:0000313" key="2">
    <source>
        <dbReference type="Proteomes" id="UP001642482"/>
    </source>
</evidence>
<name>A0ABP0BBB2_9PEZI</name>
<dbReference type="EMBL" id="CAWUHD010000022">
    <property type="protein sequence ID" value="CAK7216892.1"/>
    <property type="molecule type" value="Genomic_DNA"/>
</dbReference>
<dbReference type="InterPro" id="IPR008775">
    <property type="entry name" value="Phytyl_CoA_dOase-like"/>
</dbReference>
<dbReference type="Proteomes" id="UP001642482">
    <property type="component" value="Unassembled WGS sequence"/>
</dbReference>
<keyword evidence="2" id="KW-1185">Reference proteome</keyword>